<feature type="transmembrane region" description="Helical" evidence="1">
    <location>
        <begin position="216"/>
        <end position="240"/>
    </location>
</feature>
<gene>
    <name evidence="2" type="ORF">GCM10009037_09100</name>
</gene>
<protein>
    <submittedName>
        <fullName evidence="2">Uncharacterized protein</fullName>
    </submittedName>
</protein>
<keyword evidence="3" id="KW-1185">Reference proteome</keyword>
<comment type="caution">
    <text evidence="2">The sequence shown here is derived from an EMBL/GenBank/DDBJ whole genome shotgun (WGS) entry which is preliminary data.</text>
</comment>
<keyword evidence="1" id="KW-0472">Membrane</keyword>
<feature type="transmembrane region" description="Helical" evidence="1">
    <location>
        <begin position="78"/>
        <end position="110"/>
    </location>
</feature>
<evidence type="ECO:0000313" key="2">
    <source>
        <dbReference type="EMBL" id="GGL27709.1"/>
    </source>
</evidence>
<reference evidence="2 3" key="1">
    <citation type="journal article" date="2019" name="Int. J. Syst. Evol. Microbiol.">
        <title>The Global Catalogue of Microorganisms (GCM) 10K type strain sequencing project: providing services to taxonomists for standard genome sequencing and annotation.</title>
        <authorList>
            <consortium name="The Broad Institute Genomics Platform"/>
            <consortium name="The Broad Institute Genome Sequencing Center for Infectious Disease"/>
            <person name="Wu L."/>
            <person name="Ma J."/>
        </authorList>
    </citation>
    <scope>NUCLEOTIDE SEQUENCE [LARGE SCALE GENOMIC DNA]</scope>
    <source>
        <strain evidence="2 3">JCM 19585</strain>
    </source>
</reference>
<evidence type="ECO:0000313" key="3">
    <source>
        <dbReference type="Proteomes" id="UP000628840"/>
    </source>
</evidence>
<accession>A0A830F0B0</accession>
<keyword evidence="1" id="KW-1133">Transmembrane helix</keyword>
<dbReference type="InterPro" id="IPR055966">
    <property type="entry name" value="DUF7544"/>
</dbReference>
<feature type="transmembrane region" description="Helical" evidence="1">
    <location>
        <begin position="160"/>
        <end position="183"/>
    </location>
</feature>
<feature type="transmembrane region" description="Helical" evidence="1">
    <location>
        <begin position="131"/>
        <end position="154"/>
    </location>
</feature>
<keyword evidence="1" id="KW-0812">Transmembrane</keyword>
<dbReference type="Proteomes" id="UP000628840">
    <property type="component" value="Unassembled WGS sequence"/>
</dbReference>
<organism evidence="2 3">
    <name type="scientific">Halarchaeum grantii</name>
    <dbReference type="NCBI Taxonomy" id="1193105"/>
    <lineage>
        <taxon>Archaea</taxon>
        <taxon>Methanobacteriati</taxon>
        <taxon>Methanobacteriota</taxon>
        <taxon>Stenosarchaea group</taxon>
        <taxon>Halobacteria</taxon>
        <taxon>Halobacteriales</taxon>
        <taxon>Halobacteriaceae</taxon>
    </lineage>
</organism>
<dbReference type="Pfam" id="PF24400">
    <property type="entry name" value="DUF7544"/>
    <property type="match status" value="1"/>
</dbReference>
<dbReference type="OrthoDB" id="137652at2157"/>
<proteinExistence type="predicted"/>
<dbReference type="AlphaFoldDB" id="A0A830F0B0"/>
<feature type="transmembrane region" description="Helical" evidence="1">
    <location>
        <begin position="275"/>
        <end position="297"/>
    </location>
</feature>
<name>A0A830F0B0_9EURY</name>
<feature type="transmembrane region" description="Helical" evidence="1">
    <location>
        <begin position="246"/>
        <end position="268"/>
    </location>
</feature>
<dbReference type="RefSeq" id="WP_188879630.1">
    <property type="nucleotide sequence ID" value="NZ_BMPF01000001.1"/>
</dbReference>
<dbReference type="EMBL" id="BMPF01000001">
    <property type="protein sequence ID" value="GGL27709.1"/>
    <property type="molecule type" value="Genomic_DNA"/>
</dbReference>
<sequence length="335" mass="34605">MALHAVDDVTDALSTTTAFLRKLTPVEWLKLALVAVLTGGVSSGFSGSGNVNTGDVGTVPDAGLPHGSLGDVLATVPLWAWALLGVALLLGVAFAVIGAALEFTFVDALVTGDVELRATLADHWGQGLRLFAFRFLLGTLVLGVFALAIAPVLLGLPVGALFLLLLPVGVILALCVAVVLGFTRAFVVPIMYREGVGVLAGWRHFWGVLRAHPKEYGVFFVANLVLTLVGGVAVAIVLFIALVPVVLVLGLVFGLPFVLAGAGGALAWTWLGAGLLLGLLTTLLLGGLVSAPVQAYLRYYALLLLGDTETSLDLIPERRAAARNDDADGDGGDAA</sequence>
<evidence type="ECO:0000256" key="1">
    <source>
        <dbReference type="SAM" id="Phobius"/>
    </source>
</evidence>